<feature type="transmembrane region" description="Helical" evidence="2">
    <location>
        <begin position="332"/>
        <end position="359"/>
    </location>
</feature>
<dbReference type="Pfam" id="PF03437">
    <property type="entry name" value="BtpA"/>
    <property type="match status" value="2"/>
</dbReference>
<accession>A0AAF5DF87</accession>
<dbReference type="SUPFAM" id="SSF81321">
    <property type="entry name" value="Family A G protein-coupled receptor-like"/>
    <property type="match status" value="1"/>
</dbReference>
<dbReference type="Pfam" id="PF10317">
    <property type="entry name" value="7TM_GPCR_Srd"/>
    <property type="match status" value="1"/>
</dbReference>
<organism evidence="3 4">
    <name type="scientific">Strongyloides stercoralis</name>
    <name type="common">Threadworm</name>
    <dbReference type="NCBI Taxonomy" id="6248"/>
    <lineage>
        <taxon>Eukaryota</taxon>
        <taxon>Metazoa</taxon>
        <taxon>Ecdysozoa</taxon>
        <taxon>Nematoda</taxon>
        <taxon>Chromadorea</taxon>
        <taxon>Rhabditida</taxon>
        <taxon>Tylenchina</taxon>
        <taxon>Panagrolaimomorpha</taxon>
        <taxon>Strongyloidoidea</taxon>
        <taxon>Strongyloididae</taxon>
        <taxon>Strongyloides</taxon>
    </lineage>
</organism>
<evidence type="ECO:0000256" key="1">
    <source>
        <dbReference type="ARBA" id="ARBA00006007"/>
    </source>
</evidence>
<dbReference type="InterPro" id="IPR011060">
    <property type="entry name" value="RibuloseP-bd_barrel"/>
</dbReference>
<keyword evidence="2" id="KW-0472">Membrane</keyword>
<name>A0AAF5DF87_STRER</name>
<keyword evidence="2" id="KW-1133">Transmembrane helix</keyword>
<protein>
    <submittedName>
        <fullName evidence="4">BtpA family membrane complex biogenesis protein</fullName>
    </submittedName>
</protein>
<sequence>MNSLCPKFVNIFKNSTRPLVFGMIHIPALPGTPANISTPKEIKNFVSQEVEIYKKYNVDGIILENMNDIPYLHPSKIGPEIVAMMTTCAMETLSVLSNERENFLLGIQILAGGNKEALSIAHSTGFDFIRAESFVYSHVADEGIMNSCAGELLRFRKHINASAEFFRADGVILTGTSTGKETNVLDIDLVKKSCKLPLFIGSGITIENMKNYRKADGFIVGSHFKINGDWRNKLCENKIKYFTFLYWIRRLLLYSDYLFSFLGTSLNLLLLYLLIRIKNNEFLEYRRILFHTTISDIIFSPTIAFSALAMEPGKNYIFAWPTGVINYLPKSIAIYFLMFHINIFFFIISNNIIIFLYRYLRIVKGYSMNNFQYGTSILFIFIWNIIGFNFWIKAFTDVSLRDYHLAKKELPKEFFFDSYGNEMRVFIAKPLEFSGLLCVLHVLITLIFVLITVCFTYLAVLKTLKVKRSSMSKKSKLLHRQLSISMLLHTGISLFSVFLPIFLLLGCIIFQKKLYGIGHIFFYIFEYIPTFNALISIYFVTYCKKEFLKLIGKHKTNCHNKLIELFESNES</sequence>
<dbReference type="InterPro" id="IPR019421">
    <property type="entry name" value="7TM_GPCR_serpentine_rcpt_Srd"/>
</dbReference>
<keyword evidence="2" id="KW-0812">Transmembrane</keyword>
<feature type="transmembrane region" description="Helical" evidence="2">
    <location>
        <begin position="482"/>
        <end position="511"/>
    </location>
</feature>
<dbReference type="WBParaSite" id="TCONS_00010845.p1">
    <property type="protein sequence ID" value="TCONS_00010845.p1"/>
    <property type="gene ID" value="XLOC_004586"/>
</dbReference>
<dbReference type="PANTHER" id="PTHR21381:SF3">
    <property type="entry name" value="SGC REGION PROTEIN SGCQ-RELATED"/>
    <property type="match status" value="1"/>
</dbReference>
<comment type="similarity">
    <text evidence="1">Belongs to the BtpA family.</text>
</comment>
<dbReference type="InterPro" id="IPR005137">
    <property type="entry name" value="BtpA"/>
</dbReference>
<feature type="transmembrane region" description="Helical" evidence="2">
    <location>
        <begin position="517"/>
        <end position="540"/>
    </location>
</feature>
<dbReference type="AlphaFoldDB" id="A0AAF5DF87"/>
<dbReference type="SUPFAM" id="SSF51366">
    <property type="entry name" value="Ribulose-phoshate binding barrel"/>
    <property type="match status" value="1"/>
</dbReference>
<proteinExistence type="inferred from homology"/>
<reference evidence="4" key="1">
    <citation type="submission" date="2024-02" db="UniProtKB">
        <authorList>
            <consortium name="WormBaseParasite"/>
        </authorList>
    </citation>
    <scope>IDENTIFICATION</scope>
</reference>
<feature type="transmembrane region" description="Helical" evidence="2">
    <location>
        <begin position="371"/>
        <end position="392"/>
    </location>
</feature>
<dbReference type="Proteomes" id="UP000035681">
    <property type="component" value="Unplaced"/>
</dbReference>
<feature type="transmembrane region" description="Helical" evidence="2">
    <location>
        <begin position="287"/>
        <end position="310"/>
    </location>
</feature>
<feature type="transmembrane region" description="Helical" evidence="2">
    <location>
        <begin position="257"/>
        <end position="275"/>
    </location>
</feature>
<dbReference type="PANTHER" id="PTHR21381">
    <property type="entry name" value="ZGC:162297"/>
    <property type="match status" value="1"/>
</dbReference>
<feature type="transmembrane region" description="Helical" evidence="2">
    <location>
        <begin position="433"/>
        <end position="461"/>
    </location>
</feature>
<keyword evidence="3" id="KW-1185">Reference proteome</keyword>
<evidence type="ECO:0000256" key="2">
    <source>
        <dbReference type="SAM" id="Phobius"/>
    </source>
</evidence>
<evidence type="ECO:0000313" key="3">
    <source>
        <dbReference type="Proteomes" id="UP000035681"/>
    </source>
</evidence>
<evidence type="ECO:0000313" key="4">
    <source>
        <dbReference type="WBParaSite" id="TCONS_00010845.p1"/>
    </source>
</evidence>